<dbReference type="InterPro" id="IPR001279">
    <property type="entry name" value="Metallo-B-lactamas"/>
</dbReference>
<dbReference type="PANTHER" id="PTHR42978:SF7">
    <property type="entry name" value="METALLO-HYDROLASE RV2300C-RELATED"/>
    <property type="match status" value="1"/>
</dbReference>
<dbReference type="CDD" id="cd07729">
    <property type="entry name" value="AHL_lactonase_MBL-fold"/>
    <property type="match status" value="1"/>
</dbReference>
<evidence type="ECO:0000256" key="5">
    <source>
        <dbReference type="ARBA" id="ARBA00022833"/>
    </source>
</evidence>
<dbReference type="Pfam" id="PF00753">
    <property type="entry name" value="Lactamase_B"/>
    <property type="match status" value="1"/>
</dbReference>
<dbReference type="InterPro" id="IPR036866">
    <property type="entry name" value="RibonucZ/Hydroxyglut_hydro"/>
</dbReference>
<comment type="caution">
    <text evidence="7">The sequence shown here is derived from an EMBL/GenBank/DDBJ whole genome shotgun (WGS) entry which is preliminary data.</text>
</comment>
<comment type="cofactor">
    <cofactor evidence="1">
        <name>Zn(2+)</name>
        <dbReference type="ChEBI" id="CHEBI:29105"/>
    </cofactor>
</comment>
<name>A0ABV7KW51_9PROT</name>
<evidence type="ECO:0000256" key="2">
    <source>
        <dbReference type="ARBA" id="ARBA00007749"/>
    </source>
</evidence>
<dbReference type="EMBL" id="JBHRTR010000011">
    <property type="protein sequence ID" value="MFC3226395.1"/>
    <property type="molecule type" value="Genomic_DNA"/>
</dbReference>
<comment type="similarity">
    <text evidence="2">Belongs to the metallo-beta-lactamase superfamily.</text>
</comment>
<dbReference type="SMART" id="SM00849">
    <property type="entry name" value="Lactamase_B"/>
    <property type="match status" value="1"/>
</dbReference>
<sequence length="268" mass="29731">MPEPESYEVFALRYAENPGARAAHNFLGGDPHDRPMPLDYFVWLVRGGGRSFVVDTGFSAAMAAQRGRRFIACPGETLARLGLPPDRVSDVILTHMHYDHCGNHDLFPQARYHLQDREMAHATGRCMCHRPLRAAYEAEDVAAMVRKVFADRVTFHDGDVELAPGLFLNHVGGHTAGLQVVRVRTRRGWLVLASDASHFYANMEEARPFPIVHDMQAMLDGHRLLYRLASAPEAVIPGHDPLVLARYPAPHGEMAGLVARLDADPLSS</sequence>
<accession>A0ABV7KW51</accession>
<dbReference type="Gene3D" id="3.60.15.10">
    <property type="entry name" value="Ribonuclease Z/Hydroxyacylglutathione hydrolase-like"/>
    <property type="match status" value="1"/>
</dbReference>
<dbReference type="SUPFAM" id="SSF56281">
    <property type="entry name" value="Metallo-hydrolase/oxidoreductase"/>
    <property type="match status" value="1"/>
</dbReference>
<reference evidence="8" key="1">
    <citation type="journal article" date="2019" name="Int. J. Syst. Evol. Microbiol.">
        <title>The Global Catalogue of Microorganisms (GCM) 10K type strain sequencing project: providing services to taxonomists for standard genome sequencing and annotation.</title>
        <authorList>
            <consortium name="The Broad Institute Genomics Platform"/>
            <consortium name="The Broad Institute Genome Sequencing Center for Infectious Disease"/>
            <person name="Wu L."/>
            <person name="Ma J."/>
        </authorList>
    </citation>
    <scope>NUCLEOTIDE SEQUENCE [LARGE SCALE GENOMIC DNA]</scope>
    <source>
        <strain evidence="8">KCTC 42964</strain>
    </source>
</reference>
<keyword evidence="5" id="KW-0862">Zinc</keyword>
<evidence type="ECO:0000313" key="8">
    <source>
        <dbReference type="Proteomes" id="UP001595528"/>
    </source>
</evidence>
<evidence type="ECO:0000256" key="3">
    <source>
        <dbReference type="ARBA" id="ARBA00022723"/>
    </source>
</evidence>
<gene>
    <name evidence="7" type="ORF">ACFOGJ_04095</name>
</gene>
<evidence type="ECO:0000256" key="4">
    <source>
        <dbReference type="ARBA" id="ARBA00022801"/>
    </source>
</evidence>
<dbReference type="InterPro" id="IPR051013">
    <property type="entry name" value="MBL_superfamily_lactonases"/>
</dbReference>
<evidence type="ECO:0000256" key="1">
    <source>
        <dbReference type="ARBA" id="ARBA00001947"/>
    </source>
</evidence>
<evidence type="ECO:0000259" key="6">
    <source>
        <dbReference type="SMART" id="SM00849"/>
    </source>
</evidence>
<dbReference type="PANTHER" id="PTHR42978">
    <property type="entry name" value="QUORUM-QUENCHING LACTONASE YTNP-RELATED-RELATED"/>
    <property type="match status" value="1"/>
</dbReference>
<keyword evidence="3" id="KW-0479">Metal-binding</keyword>
<feature type="domain" description="Metallo-beta-lactamase" evidence="6">
    <location>
        <begin position="39"/>
        <end position="239"/>
    </location>
</feature>
<proteinExistence type="inferred from homology"/>
<evidence type="ECO:0000313" key="7">
    <source>
        <dbReference type="EMBL" id="MFC3226395.1"/>
    </source>
</evidence>
<keyword evidence="4" id="KW-0378">Hydrolase</keyword>
<dbReference type="Proteomes" id="UP001595528">
    <property type="component" value="Unassembled WGS sequence"/>
</dbReference>
<dbReference type="RefSeq" id="WP_379898352.1">
    <property type="nucleotide sequence ID" value="NZ_JBHRTR010000011.1"/>
</dbReference>
<organism evidence="7 8">
    <name type="scientific">Marinibaculum pumilum</name>
    <dbReference type="NCBI Taxonomy" id="1766165"/>
    <lineage>
        <taxon>Bacteria</taxon>
        <taxon>Pseudomonadati</taxon>
        <taxon>Pseudomonadota</taxon>
        <taxon>Alphaproteobacteria</taxon>
        <taxon>Rhodospirillales</taxon>
        <taxon>Rhodospirillaceae</taxon>
        <taxon>Marinibaculum</taxon>
    </lineage>
</organism>
<protein>
    <submittedName>
        <fullName evidence="7">N-acyl homoserine lactonase family protein</fullName>
    </submittedName>
</protein>
<keyword evidence="8" id="KW-1185">Reference proteome</keyword>